<dbReference type="Pfam" id="PF00098">
    <property type="entry name" value="zf-CCHC"/>
    <property type="match status" value="1"/>
</dbReference>
<evidence type="ECO:0000313" key="3">
    <source>
        <dbReference type="Proteomes" id="UP000030689"/>
    </source>
</evidence>
<dbReference type="Gene3D" id="3.40.50.300">
    <property type="entry name" value="P-loop containing nucleotide triphosphate hydrolases"/>
    <property type="match status" value="1"/>
</dbReference>
<feature type="non-terminal residue" evidence="2">
    <location>
        <position position="1"/>
    </location>
</feature>
<dbReference type="InterPro" id="IPR036875">
    <property type="entry name" value="Znf_CCHC_sf"/>
</dbReference>
<dbReference type="InterPro" id="IPR027417">
    <property type="entry name" value="P-loop_NTPase"/>
</dbReference>
<proteinExistence type="predicted"/>
<dbReference type="SUPFAM" id="SSF57756">
    <property type="entry name" value="Retrovirus zinc finger-like domains"/>
    <property type="match status" value="1"/>
</dbReference>
<feature type="non-terminal residue" evidence="2">
    <location>
        <position position="100"/>
    </location>
</feature>
<dbReference type="InterPro" id="IPR001878">
    <property type="entry name" value="Znf_CCHC"/>
</dbReference>
<feature type="domain" description="CCHC-type" evidence="1">
    <location>
        <begin position="65"/>
        <end position="80"/>
    </location>
</feature>
<evidence type="ECO:0000259" key="1">
    <source>
        <dbReference type="Pfam" id="PF00098"/>
    </source>
</evidence>
<evidence type="ECO:0000313" key="2">
    <source>
        <dbReference type="EMBL" id="ESQ32670.1"/>
    </source>
</evidence>
<dbReference type="EMBL" id="KI517748">
    <property type="protein sequence ID" value="ESQ32670.1"/>
    <property type="molecule type" value="Genomic_DNA"/>
</dbReference>
<protein>
    <recommendedName>
        <fullName evidence="1">CCHC-type domain-containing protein</fullName>
    </recommendedName>
</protein>
<keyword evidence="3" id="KW-1185">Reference proteome</keyword>
<dbReference type="GO" id="GO:0008270">
    <property type="term" value="F:zinc ion binding"/>
    <property type="evidence" value="ECO:0007669"/>
    <property type="project" value="InterPro"/>
</dbReference>
<dbReference type="GO" id="GO:0003676">
    <property type="term" value="F:nucleic acid binding"/>
    <property type="evidence" value="ECO:0007669"/>
    <property type="project" value="InterPro"/>
</dbReference>
<accession>V4K559</accession>
<dbReference type="STRING" id="72664.V4K559"/>
<reference evidence="2 3" key="1">
    <citation type="journal article" date="2013" name="Front. Plant Sci.">
        <title>The Reference Genome of the Halophytic Plant Eutrema salsugineum.</title>
        <authorList>
            <person name="Yang R."/>
            <person name="Jarvis D.E."/>
            <person name="Chen H."/>
            <person name="Beilstein M.A."/>
            <person name="Grimwood J."/>
            <person name="Jenkins J."/>
            <person name="Shu S."/>
            <person name="Prochnik S."/>
            <person name="Xin M."/>
            <person name="Ma C."/>
            <person name="Schmutz J."/>
            <person name="Wing R.A."/>
            <person name="Mitchell-Olds T."/>
            <person name="Schumaker K.S."/>
            <person name="Wang X."/>
        </authorList>
    </citation>
    <scope>NUCLEOTIDE SEQUENCE [LARGE SCALE GENOMIC DNA]</scope>
</reference>
<dbReference type="eggNOG" id="KOG0341">
    <property type="taxonomic scope" value="Eukaryota"/>
</dbReference>
<dbReference type="Gramene" id="ESQ32670">
    <property type="protein sequence ID" value="ESQ32670"/>
    <property type="gene ID" value="EUTSA_v10005533mg"/>
</dbReference>
<organism evidence="2 3">
    <name type="scientific">Eutrema salsugineum</name>
    <name type="common">Saltwater cress</name>
    <name type="synonym">Sisymbrium salsugineum</name>
    <dbReference type="NCBI Taxonomy" id="72664"/>
    <lineage>
        <taxon>Eukaryota</taxon>
        <taxon>Viridiplantae</taxon>
        <taxon>Streptophyta</taxon>
        <taxon>Embryophyta</taxon>
        <taxon>Tracheophyta</taxon>
        <taxon>Spermatophyta</taxon>
        <taxon>Magnoliopsida</taxon>
        <taxon>eudicotyledons</taxon>
        <taxon>Gunneridae</taxon>
        <taxon>Pentapetalae</taxon>
        <taxon>rosids</taxon>
        <taxon>malvids</taxon>
        <taxon>Brassicales</taxon>
        <taxon>Brassicaceae</taxon>
        <taxon>Eutremeae</taxon>
        <taxon>Eutrema</taxon>
    </lineage>
</organism>
<dbReference type="KEGG" id="eus:EUTSA_v10005533mg"/>
<name>V4K559_EUTSA</name>
<gene>
    <name evidence="2" type="ORF">EUTSA_v10005533mg</name>
</gene>
<dbReference type="AlphaFoldDB" id="V4K559"/>
<dbReference type="Proteomes" id="UP000030689">
    <property type="component" value="Unassembled WGS sequence"/>
</dbReference>
<sequence>AGQPSLRLGTLKSLIRRAGAANLDVTHEIASKGLDFSDIQHVINYDMNDAMEEAETIANASGVKGCAYCGGLGHRIRDCQTLEHQNSVAISNSRREYIGS</sequence>